<comment type="caution">
    <text evidence="1">The sequence shown here is derived from an EMBL/GenBank/DDBJ whole genome shotgun (WGS) entry which is preliminary data.</text>
</comment>
<dbReference type="Proteomes" id="UP000324222">
    <property type="component" value="Unassembled WGS sequence"/>
</dbReference>
<evidence type="ECO:0000313" key="1">
    <source>
        <dbReference type="EMBL" id="MPC12645.1"/>
    </source>
</evidence>
<proteinExistence type="predicted"/>
<sequence>MKGFLLPIVIVPQRGKCRGYGCQVRFATEIKMYMEEEKEEIEQKALESSVDVLTPREPHSDGHRIRRGGQFP</sequence>
<keyword evidence="2" id="KW-1185">Reference proteome</keyword>
<accession>A0A5B7CTU1</accession>
<reference evidence="1 2" key="1">
    <citation type="submission" date="2019-05" db="EMBL/GenBank/DDBJ databases">
        <title>Another draft genome of Portunus trituberculatus and its Hox gene families provides insights of decapod evolution.</title>
        <authorList>
            <person name="Jeong J.-H."/>
            <person name="Song I."/>
            <person name="Kim S."/>
            <person name="Choi T."/>
            <person name="Kim D."/>
            <person name="Ryu S."/>
            <person name="Kim W."/>
        </authorList>
    </citation>
    <scope>NUCLEOTIDE SEQUENCE [LARGE SCALE GENOMIC DNA]</scope>
    <source>
        <tissue evidence="1">Muscle</tissue>
    </source>
</reference>
<gene>
    <name evidence="1" type="ORF">E2C01_005349</name>
</gene>
<evidence type="ECO:0000313" key="2">
    <source>
        <dbReference type="Proteomes" id="UP000324222"/>
    </source>
</evidence>
<protein>
    <submittedName>
        <fullName evidence="1">Uncharacterized protein</fullName>
    </submittedName>
</protein>
<name>A0A5B7CTU1_PORTR</name>
<dbReference type="EMBL" id="VSRR010000228">
    <property type="protein sequence ID" value="MPC12645.1"/>
    <property type="molecule type" value="Genomic_DNA"/>
</dbReference>
<organism evidence="1 2">
    <name type="scientific">Portunus trituberculatus</name>
    <name type="common">Swimming crab</name>
    <name type="synonym">Neptunus trituberculatus</name>
    <dbReference type="NCBI Taxonomy" id="210409"/>
    <lineage>
        <taxon>Eukaryota</taxon>
        <taxon>Metazoa</taxon>
        <taxon>Ecdysozoa</taxon>
        <taxon>Arthropoda</taxon>
        <taxon>Crustacea</taxon>
        <taxon>Multicrustacea</taxon>
        <taxon>Malacostraca</taxon>
        <taxon>Eumalacostraca</taxon>
        <taxon>Eucarida</taxon>
        <taxon>Decapoda</taxon>
        <taxon>Pleocyemata</taxon>
        <taxon>Brachyura</taxon>
        <taxon>Eubrachyura</taxon>
        <taxon>Portunoidea</taxon>
        <taxon>Portunidae</taxon>
        <taxon>Portuninae</taxon>
        <taxon>Portunus</taxon>
    </lineage>
</organism>
<dbReference type="AlphaFoldDB" id="A0A5B7CTU1"/>